<proteinExistence type="predicted"/>
<comment type="caution">
    <text evidence="1">The sequence shown here is derived from an EMBL/GenBank/DDBJ whole genome shotgun (WGS) entry which is preliminary data.</text>
</comment>
<organism evidence="1 2">
    <name type="scientific">Elsinoe batatas</name>
    <dbReference type="NCBI Taxonomy" id="2601811"/>
    <lineage>
        <taxon>Eukaryota</taxon>
        <taxon>Fungi</taxon>
        <taxon>Dikarya</taxon>
        <taxon>Ascomycota</taxon>
        <taxon>Pezizomycotina</taxon>
        <taxon>Dothideomycetes</taxon>
        <taxon>Dothideomycetidae</taxon>
        <taxon>Myriangiales</taxon>
        <taxon>Elsinoaceae</taxon>
        <taxon>Elsinoe</taxon>
    </lineage>
</organism>
<name>A0A8K0PJB2_9PEZI</name>
<protein>
    <submittedName>
        <fullName evidence="1">Uncharacterized protein</fullName>
    </submittedName>
</protein>
<dbReference type="EMBL" id="JAESVG020000003">
    <property type="protein sequence ID" value="KAG8629353.1"/>
    <property type="molecule type" value="Genomic_DNA"/>
</dbReference>
<dbReference type="AlphaFoldDB" id="A0A8K0PJB2"/>
<evidence type="ECO:0000313" key="2">
    <source>
        <dbReference type="Proteomes" id="UP000809789"/>
    </source>
</evidence>
<reference evidence="1" key="1">
    <citation type="submission" date="2021-07" db="EMBL/GenBank/DDBJ databases">
        <title>Elsinoe batatas strain:CRI-CJ2 Genome sequencing and assembly.</title>
        <authorList>
            <person name="Huang L."/>
        </authorList>
    </citation>
    <scope>NUCLEOTIDE SEQUENCE</scope>
    <source>
        <strain evidence="1">CRI-CJ2</strain>
    </source>
</reference>
<gene>
    <name evidence="1" type="ORF">KVT40_003218</name>
</gene>
<evidence type="ECO:0000313" key="1">
    <source>
        <dbReference type="EMBL" id="KAG8629353.1"/>
    </source>
</evidence>
<dbReference type="Proteomes" id="UP000809789">
    <property type="component" value="Unassembled WGS sequence"/>
</dbReference>
<accession>A0A8K0PJB2</accession>
<keyword evidence="2" id="KW-1185">Reference proteome</keyword>
<sequence length="120" mass="13855">MSANTPLTEHEAAFLAVMNTNDNDPSAVAATTETYWQASAAMMEQVDLYNEYYVHLPPEAKAAWHKFSEYHDRVEQKEKDTGERVDFVECLREYKVLIDQLDHKGEGRKRMEELLKEAGM</sequence>